<keyword evidence="1" id="KW-0732">Signal</keyword>
<comment type="caution">
    <text evidence="2">The sequence shown here is derived from an EMBL/GenBank/DDBJ whole genome shotgun (WGS) entry which is preliminary data.</text>
</comment>
<evidence type="ECO:0000256" key="1">
    <source>
        <dbReference type="SAM" id="SignalP"/>
    </source>
</evidence>
<dbReference type="AlphaFoldDB" id="A0A1Y2J779"/>
<evidence type="ECO:0000313" key="2">
    <source>
        <dbReference type="EMBL" id="OSJ21664.1"/>
    </source>
</evidence>
<sequence>MKRLRGLPFVIAGAIIALSLLTSPASAQASRTWVSGVGDDVNPCSRTAPCKTFAGAISKTAVNGEINCLDPGGFGAVTITKSITIDCHEVYGSILNALTNGINVAFDSFAGTDVRKTVNLRNLNLQGFDSGLTGIRIFGAGAGSFVNIEDCLINGNFGSPGTGIGDQRTNGTLNVVNTTIRDMGGSGLTIASAAAGLIKATLSNVRVINAASGVAVGAGAAVHLSNSVVSSNSVAGIAISGGGINIDATTISFNTIGIKQVGGSVNLSHNDLSFNGTGVSGTVNSYSNNRFTNNGAGGTIAPIGSTTNPTGLQ</sequence>
<feature type="chain" id="PRO_5013141632" description="Right handed beta helix domain-containing protein" evidence="1">
    <location>
        <begin position="28"/>
        <end position="313"/>
    </location>
</feature>
<gene>
    <name evidence="2" type="ORF">BSZ19_49495</name>
</gene>
<evidence type="ECO:0008006" key="4">
    <source>
        <dbReference type="Google" id="ProtNLM"/>
    </source>
</evidence>
<dbReference type="SMART" id="SM00710">
    <property type="entry name" value="PbH1"/>
    <property type="match status" value="6"/>
</dbReference>
<protein>
    <recommendedName>
        <fullName evidence="4">Right handed beta helix domain-containing protein</fullName>
    </recommendedName>
</protein>
<dbReference type="InterPro" id="IPR006626">
    <property type="entry name" value="PbH1"/>
</dbReference>
<organism evidence="2 3">
    <name type="scientific">Bradyrhizobium japonicum</name>
    <dbReference type="NCBI Taxonomy" id="375"/>
    <lineage>
        <taxon>Bacteria</taxon>
        <taxon>Pseudomonadati</taxon>
        <taxon>Pseudomonadota</taxon>
        <taxon>Alphaproteobacteria</taxon>
        <taxon>Hyphomicrobiales</taxon>
        <taxon>Nitrobacteraceae</taxon>
        <taxon>Bradyrhizobium</taxon>
    </lineage>
</organism>
<dbReference type="InterPro" id="IPR011050">
    <property type="entry name" value="Pectin_lyase_fold/virulence"/>
</dbReference>
<feature type="signal peptide" evidence="1">
    <location>
        <begin position="1"/>
        <end position="27"/>
    </location>
</feature>
<dbReference type="SUPFAM" id="SSF51126">
    <property type="entry name" value="Pectin lyase-like"/>
    <property type="match status" value="1"/>
</dbReference>
<name>A0A1Y2J779_BRAJP</name>
<reference evidence="2 3" key="1">
    <citation type="submission" date="2017-03" db="EMBL/GenBank/DDBJ databases">
        <title>Whole genome sequences of fourteen strains of Bradyrhizobium canariense and one strain of Bradyrhizobium japonicum isolated from Lupinus (Papilionoideae: Genisteae) species in Algeria.</title>
        <authorList>
            <person name="Crovadore J."/>
            <person name="Chekireb D."/>
            <person name="Brachmann A."/>
            <person name="Chablais R."/>
            <person name="Cochard B."/>
            <person name="Lefort F."/>
        </authorList>
    </citation>
    <scope>NUCLEOTIDE SEQUENCE [LARGE SCALE GENOMIC DNA]</scope>
    <source>
        <strain evidence="2 3">UBMA197</strain>
    </source>
</reference>
<evidence type="ECO:0000313" key="3">
    <source>
        <dbReference type="Proteomes" id="UP000193335"/>
    </source>
</evidence>
<proteinExistence type="predicted"/>
<dbReference type="Proteomes" id="UP000193335">
    <property type="component" value="Unassembled WGS sequence"/>
</dbReference>
<accession>A0A1Y2J779</accession>
<dbReference type="EMBL" id="NAFL01000287">
    <property type="protein sequence ID" value="OSJ21664.1"/>
    <property type="molecule type" value="Genomic_DNA"/>
</dbReference>